<evidence type="ECO:0000256" key="7">
    <source>
        <dbReference type="ARBA" id="ARBA00023015"/>
    </source>
</evidence>
<dbReference type="PANTHER" id="PTHR15205:SF0">
    <property type="entry name" value="DED DOMAIN-CONTAINING PROTEIN"/>
    <property type="match status" value="1"/>
</dbReference>
<dbReference type="CDD" id="cd08790">
    <property type="entry name" value="DED_DEDD"/>
    <property type="match status" value="1"/>
</dbReference>
<dbReference type="Pfam" id="PF01335">
    <property type="entry name" value="DED"/>
    <property type="match status" value="1"/>
</dbReference>
<name>A0A8K0ENB3_BRALA</name>
<gene>
    <name evidence="17" type="primary">DEDD</name>
    <name evidence="17" type="ORF">BLAG_LOCUS17522</name>
</gene>
<keyword evidence="7" id="KW-0805">Transcription regulation</keyword>
<evidence type="ECO:0000256" key="14">
    <source>
        <dbReference type="SAM" id="MobiDB-lite"/>
    </source>
</evidence>
<dbReference type="GO" id="GO:0008625">
    <property type="term" value="P:extrinsic apoptotic signaling pathway via death domain receptors"/>
    <property type="evidence" value="ECO:0007669"/>
    <property type="project" value="TreeGrafter"/>
</dbReference>
<dbReference type="OMA" id="CKDAVAH"/>
<evidence type="ECO:0000256" key="11">
    <source>
        <dbReference type="ARBA" id="ARBA00056861"/>
    </source>
</evidence>
<evidence type="ECO:0000256" key="8">
    <source>
        <dbReference type="ARBA" id="ARBA00023125"/>
    </source>
</evidence>
<comment type="subunit">
    <text evidence="12">Interacts with CASP8, CASP10, KRT8, KRT18, CASP3 and FADD. Homodimerizes and heterodimerizes with DEDD2.</text>
</comment>
<keyword evidence="10" id="KW-0539">Nucleus</keyword>
<feature type="region of interest" description="Disordered" evidence="14">
    <location>
        <begin position="217"/>
        <end position="241"/>
    </location>
</feature>
<evidence type="ECO:0000256" key="3">
    <source>
        <dbReference type="ARBA" id="ARBA00022490"/>
    </source>
</evidence>
<comment type="subcellular location">
    <subcellularLocation>
        <location evidence="1">Cytoplasm</location>
    </subcellularLocation>
    <subcellularLocation>
        <location evidence="2">Nucleus</location>
        <location evidence="2">Nucleolus</location>
    </subcellularLocation>
</comment>
<evidence type="ECO:0000256" key="5">
    <source>
        <dbReference type="ARBA" id="ARBA00022703"/>
    </source>
</evidence>
<dbReference type="InterPro" id="IPR049341">
    <property type="entry name" value="TRADD-like_N"/>
</dbReference>
<proteinExistence type="predicted"/>
<feature type="signal peptide" evidence="15">
    <location>
        <begin position="1"/>
        <end position="26"/>
    </location>
</feature>
<keyword evidence="4" id="KW-0678">Repressor</keyword>
<evidence type="ECO:0000313" key="17">
    <source>
        <dbReference type="EMBL" id="CAH1262483.1"/>
    </source>
</evidence>
<dbReference type="PANTHER" id="PTHR15205">
    <property type="entry name" value="DEATH EFFECTOR DOMAIN-CONTAINING PROTEIN"/>
    <property type="match status" value="1"/>
</dbReference>
<evidence type="ECO:0000256" key="12">
    <source>
        <dbReference type="ARBA" id="ARBA00064438"/>
    </source>
</evidence>
<dbReference type="GO" id="GO:0003677">
    <property type="term" value="F:DNA binding"/>
    <property type="evidence" value="ECO:0007669"/>
    <property type="project" value="UniProtKB-KW"/>
</dbReference>
<keyword evidence="8" id="KW-0238">DNA-binding</keyword>
<feature type="chain" id="PRO_5035465011" description="Death effector domain-containing protein" evidence="15">
    <location>
        <begin position="27"/>
        <end position="389"/>
    </location>
</feature>
<dbReference type="AlphaFoldDB" id="A0A8K0ENB3"/>
<keyword evidence="15" id="KW-0732">Signal</keyword>
<dbReference type="InterPro" id="IPR038856">
    <property type="entry name" value="DEDD/DEDD2"/>
</dbReference>
<evidence type="ECO:0000256" key="13">
    <source>
        <dbReference type="ARBA" id="ARBA00074207"/>
    </source>
</evidence>
<dbReference type="Proteomes" id="UP000838412">
    <property type="component" value="Chromosome 4"/>
</dbReference>
<feature type="domain" description="DED" evidence="16">
    <location>
        <begin position="89"/>
        <end position="167"/>
    </location>
</feature>
<organism evidence="17 18">
    <name type="scientific">Branchiostoma lanceolatum</name>
    <name type="common">Common lancelet</name>
    <name type="synonym">Amphioxus lanceolatum</name>
    <dbReference type="NCBI Taxonomy" id="7740"/>
    <lineage>
        <taxon>Eukaryota</taxon>
        <taxon>Metazoa</taxon>
        <taxon>Chordata</taxon>
        <taxon>Cephalochordata</taxon>
        <taxon>Leptocardii</taxon>
        <taxon>Amphioxiformes</taxon>
        <taxon>Branchiostomatidae</taxon>
        <taxon>Branchiostoma</taxon>
    </lineage>
</organism>
<dbReference type="GO" id="GO:0042981">
    <property type="term" value="P:regulation of apoptotic process"/>
    <property type="evidence" value="ECO:0007669"/>
    <property type="project" value="InterPro"/>
</dbReference>
<evidence type="ECO:0000313" key="18">
    <source>
        <dbReference type="Proteomes" id="UP000838412"/>
    </source>
</evidence>
<evidence type="ECO:0000256" key="6">
    <source>
        <dbReference type="ARBA" id="ARBA00022843"/>
    </source>
</evidence>
<dbReference type="Gene3D" id="1.10.533.10">
    <property type="entry name" value="Death Domain, Fas"/>
    <property type="match status" value="1"/>
</dbReference>
<keyword evidence="5" id="KW-0053">Apoptosis</keyword>
<dbReference type="GO" id="GO:0005730">
    <property type="term" value="C:nucleolus"/>
    <property type="evidence" value="ECO:0007669"/>
    <property type="project" value="UniProtKB-SubCell"/>
</dbReference>
<dbReference type="EMBL" id="OV696689">
    <property type="protein sequence ID" value="CAH1262483.1"/>
    <property type="molecule type" value="Genomic_DNA"/>
</dbReference>
<keyword evidence="6" id="KW-0832">Ubl conjugation</keyword>
<evidence type="ECO:0000256" key="9">
    <source>
        <dbReference type="ARBA" id="ARBA00023163"/>
    </source>
</evidence>
<dbReference type="InterPro" id="IPR011029">
    <property type="entry name" value="DEATH-like_dom_sf"/>
</dbReference>
<sequence length="389" mass="44586">MLSSICQIPINFLLSFRLTFFAGTLMIDPWPLCCPPRRDTTEGSRKLPRGVLPEIGNDRFWSGQSKNESCKMASETNCCDQESCLSNYTLHDMFRIVGDQMTDRDLRVLNFLFTDILGEEQRFRIETGLDFFLALEKLNRCDETNFKQILHLLRIITRHDLNHYVQQRRRKTVHPDPVDKYLEDTSPRTYTITGTGKSKLCSPGKQATLPSSICSYEPQETADMGPSGKRKARGTGGGAQKKVCMMRGGRKVEYEEVEEPKEREKYTCDIRLRVRAEFCQHDTALQGNIFSNKPSELERQFERFSQANTILKSRDLGAIICDIKFSELTYLDAFWRDYINGSLLEALKGVFITDSLKQAVGHEAIKLLVNVDEDDYEAGRVKLLMNLTQ</sequence>
<dbReference type="FunFam" id="1.10.533.10:FF:000004">
    <property type="entry name" value="Death effector domain-containing protein-like"/>
    <property type="match status" value="1"/>
</dbReference>
<dbReference type="GO" id="GO:0003006">
    <property type="term" value="P:developmental process involved in reproduction"/>
    <property type="evidence" value="ECO:0007669"/>
    <property type="project" value="UniProtKB-ARBA"/>
</dbReference>
<evidence type="ECO:0000256" key="1">
    <source>
        <dbReference type="ARBA" id="ARBA00004496"/>
    </source>
</evidence>
<dbReference type="InterPro" id="IPR001875">
    <property type="entry name" value="DED_dom"/>
</dbReference>
<reference evidence="17" key="1">
    <citation type="submission" date="2022-01" db="EMBL/GenBank/DDBJ databases">
        <authorList>
            <person name="Braso-Vives M."/>
        </authorList>
    </citation>
    <scope>NUCLEOTIDE SEQUENCE</scope>
</reference>
<evidence type="ECO:0000256" key="10">
    <source>
        <dbReference type="ARBA" id="ARBA00023242"/>
    </source>
</evidence>
<evidence type="ECO:0000256" key="4">
    <source>
        <dbReference type="ARBA" id="ARBA00022491"/>
    </source>
</evidence>
<dbReference type="GO" id="GO:0005737">
    <property type="term" value="C:cytoplasm"/>
    <property type="evidence" value="ECO:0007669"/>
    <property type="project" value="UniProtKB-SubCell"/>
</dbReference>
<dbReference type="PROSITE" id="PS50168">
    <property type="entry name" value="DED"/>
    <property type="match status" value="1"/>
</dbReference>
<dbReference type="OrthoDB" id="6422954at2759"/>
<keyword evidence="9" id="KW-0804">Transcription</keyword>
<dbReference type="Pfam" id="PF20694">
    <property type="entry name" value="TRADD-like_N"/>
    <property type="match status" value="1"/>
</dbReference>
<comment type="function">
    <text evidence="11">A scaffold protein that directs CASP3 to certain substrates and facilitates their ordered degradation during apoptosis. May also play a role in mediating CASP3 cleavage of KRT18. Regulates degradation of intermediate filaments during apoptosis. May play a role in the general transcription machinery in the nucleus and might be an important regulator of the activity of GTF3C3. Inhibits DNA transcription in vitro.</text>
</comment>
<evidence type="ECO:0000256" key="15">
    <source>
        <dbReference type="SAM" id="SignalP"/>
    </source>
</evidence>
<dbReference type="SMART" id="SM00031">
    <property type="entry name" value="DED"/>
    <property type="match status" value="1"/>
</dbReference>
<evidence type="ECO:0000256" key="2">
    <source>
        <dbReference type="ARBA" id="ARBA00004604"/>
    </source>
</evidence>
<keyword evidence="3" id="KW-0963">Cytoplasm</keyword>
<keyword evidence="18" id="KW-1185">Reference proteome</keyword>
<accession>A0A8K0ENB3</accession>
<evidence type="ECO:0000259" key="16">
    <source>
        <dbReference type="PROSITE" id="PS50168"/>
    </source>
</evidence>
<protein>
    <recommendedName>
        <fullName evidence="13">Death effector domain-containing protein</fullName>
    </recommendedName>
</protein>
<dbReference type="SUPFAM" id="SSF47986">
    <property type="entry name" value="DEATH domain"/>
    <property type="match status" value="1"/>
</dbReference>